<dbReference type="EMBL" id="HACM01000118">
    <property type="protein sequence ID" value="CRZ00560.1"/>
    <property type="molecule type" value="Transcribed_RNA"/>
</dbReference>
<organism evidence="1">
    <name type="scientific">Spongospora subterranea</name>
    <dbReference type="NCBI Taxonomy" id="70186"/>
    <lineage>
        <taxon>Eukaryota</taxon>
        <taxon>Sar</taxon>
        <taxon>Rhizaria</taxon>
        <taxon>Endomyxa</taxon>
        <taxon>Phytomyxea</taxon>
        <taxon>Plasmodiophorida</taxon>
        <taxon>Plasmodiophoridae</taxon>
        <taxon>Spongospora</taxon>
    </lineage>
</organism>
<proteinExistence type="predicted"/>
<protein>
    <submittedName>
        <fullName evidence="1">Uncharacterized protein</fullName>
    </submittedName>
</protein>
<dbReference type="AlphaFoldDB" id="A0A0H5QF41"/>
<evidence type="ECO:0000313" key="1">
    <source>
        <dbReference type="EMBL" id="CRZ00560.1"/>
    </source>
</evidence>
<sequence length="116" mass="12914">LNSTEHLVLYALVDVSSDRLALHLARSDRCPLHGATTLSRQHSSVTICHVVLPPDGGNILWGHSMKGRGWGRNLRTRKAKKSSENRKELFIDCFSLLILLSVIHLHNGNSQLLRSA</sequence>
<feature type="non-terminal residue" evidence="1">
    <location>
        <position position="1"/>
    </location>
</feature>
<name>A0A0H5QF41_9EUKA</name>
<accession>A0A0H5QF41</accession>
<feature type="non-terminal residue" evidence="1">
    <location>
        <position position="116"/>
    </location>
</feature>
<reference evidence="1" key="1">
    <citation type="submission" date="2015-04" db="EMBL/GenBank/DDBJ databases">
        <title>The genome sequence of the plant pathogenic Rhizarian Plasmodiophora brassicae reveals insights in its biotrophic life cycle and the origin of chitin synthesis.</title>
        <authorList>
            <person name="Schwelm A."/>
            <person name="Fogelqvist J."/>
            <person name="Knaust A."/>
            <person name="Julke S."/>
            <person name="Lilja T."/>
            <person name="Dhandapani V."/>
            <person name="Bonilla-Rosso G."/>
            <person name="Karlsson M."/>
            <person name="Shevchenko A."/>
            <person name="Choi S.R."/>
            <person name="Kim H.G."/>
            <person name="Park J.Y."/>
            <person name="Lim Y.P."/>
            <person name="Ludwig-Muller J."/>
            <person name="Dixelius C."/>
        </authorList>
    </citation>
    <scope>NUCLEOTIDE SEQUENCE</scope>
    <source>
        <tissue evidence="1">Potato root galls</tissue>
    </source>
</reference>